<dbReference type="PANTHER" id="PTHR46060:SF1">
    <property type="entry name" value="MARINER MOS1 TRANSPOSASE-LIKE PROTEIN"/>
    <property type="match status" value="1"/>
</dbReference>
<dbReference type="InParanoid" id="A0A2J7QNU3"/>
<name>A0A2J7QNU3_9NEOP</name>
<dbReference type="InterPro" id="IPR052709">
    <property type="entry name" value="Transposase-MT_Hybrid"/>
</dbReference>
<evidence type="ECO:0000313" key="4">
    <source>
        <dbReference type="Proteomes" id="UP000235965"/>
    </source>
</evidence>
<keyword evidence="4" id="KW-1185">Reference proteome</keyword>
<keyword evidence="1" id="KW-1133">Transmembrane helix</keyword>
<dbReference type="Gene3D" id="1.10.10.1450">
    <property type="match status" value="1"/>
</dbReference>
<feature type="non-terminal residue" evidence="3">
    <location>
        <position position="1"/>
    </location>
</feature>
<dbReference type="EMBL" id="NEVH01012564">
    <property type="protein sequence ID" value="PNF30213.1"/>
    <property type="molecule type" value="Genomic_DNA"/>
</dbReference>
<comment type="caution">
    <text evidence="3">The sequence shown here is derived from an EMBL/GenBank/DDBJ whole genome shotgun (WGS) entry which is preliminary data.</text>
</comment>
<feature type="domain" description="Mos1 transposase HTH" evidence="2">
    <location>
        <begin position="4"/>
        <end position="52"/>
    </location>
</feature>
<dbReference type="InterPro" id="IPR041426">
    <property type="entry name" value="Mos1_HTH"/>
</dbReference>
<dbReference type="Proteomes" id="UP000235965">
    <property type="component" value="Unassembled WGS sequence"/>
</dbReference>
<protein>
    <recommendedName>
        <fullName evidence="2">Mos1 transposase HTH domain-containing protein</fullName>
    </recommendedName>
</protein>
<reference evidence="3 4" key="1">
    <citation type="submission" date="2017-12" db="EMBL/GenBank/DDBJ databases">
        <title>Hemimetabolous genomes reveal molecular basis of termite eusociality.</title>
        <authorList>
            <person name="Harrison M.C."/>
            <person name="Jongepier E."/>
            <person name="Robertson H.M."/>
            <person name="Arning N."/>
            <person name="Bitard-Feildel T."/>
            <person name="Chao H."/>
            <person name="Childers C.P."/>
            <person name="Dinh H."/>
            <person name="Doddapaneni H."/>
            <person name="Dugan S."/>
            <person name="Gowin J."/>
            <person name="Greiner C."/>
            <person name="Han Y."/>
            <person name="Hu H."/>
            <person name="Hughes D.S.T."/>
            <person name="Huylmans A.-K."/>
            <person name="Kemena C."/>
            <person name="Kremer L.P.M."/>
            <person name="Lee S.L."/>
            <person name="Lopez-Ezquerra A."/>
            <person name="Mallet L."/>
            <person name="Monroy-Kuhn J.M."/>
            <person name="Moser A."/>
            <person name="Murali S.C."/>
            <person name="Muzny D.M."/>
            <person name="Otani S."/>
            <person name="Piulachs M.-D."/>
            <person name="Poelchau M."/>
            <person name="Qu J."/>
            <person name="Schaub F."/>
            <person name="Wada-Katsumata A."/>
            <person name="Worley K.C."/>
            <person name="Xie Q."/>
            <person name="Ylla G."/>
            <person name="Poulsen M."/>
            <person name="Gibbs R.A."/>
            <person name="Schal C."/>
            <person name="Richards S."/>
            <person name="Belles X."/>
            <person name="Korb J."/>
            <person name="Bornberg-Bauer E."/>
        </authorList>
    </citation>
    <scope>NUCLEOTIDE SEQUENCE [LARGE SCALE GENOMIC DNA]</scope>
    <source>
        <tissue evidence="3">Whole body</tissue>
    </source>
</reference>
<dbReference type="PANTHER" id="PTHR46060">
    <property type="entry name" value="MARINER MOS1 TRANSPOSASE-LIKE PROTEIN"/>
    <property type="match status" value="1"/>
</dbReference>
<gene>
    <name evidence="3" type="ORF">B7P43_G02594</name>
</gene>
<evidence type="ECO:0000313" key="3">
    <source>
        <dbReference type="EMBL" id="PNF30213.1"/>
    </source>
</evidence>
<feature type="transmembrane region" description="Helical" evidence="1">
    <location>
        <begin position="105"/>
        <end position="127"/>
    </location>
</feature>
<dbReference type="AlphaFoldDB" id="A0A2J7QNU3"/>
<evidence type="ECO:0000259" key="2">
    <source>
        <dbReference type="Pfam" id="PF17906"/>
    </source>
</evidence>
<accession>A0A2J7QNU3</accession>
<dbReference type="Pfam" id="PF17906">
    <property type="entry name" value="HTH_48"/>
    <property type="match status" value="1"/>
</dbReference>
<organism evidence="3 4">
    <name type="scientific">Cryptotermes secundus</name>
    <dbReference type="NCBI Taxonomy" id="105785"/>
    <lineage>
        <taxon>Eukaryota</taxon>
        <taxon>Metazoa</taxon>
        <taxon>Ecdysozoa</taxon>
        <taxon>Arthropoda</taxon>
        <taxon>Hexapoda</taxon>
        <taxon>Insecta</taxon>
        <taxon>Pterygota</taxon>
        <taxon>Neoptera</taxon>
        <taxon>Polyneoptera</taxon>
        <taxon>Dictyoptera</taxon>
        <taxon>Blattodea</taxon>
        <taxon>Blattoidea</taxon>
        <taxon>Termitoidae</taxon>
        <taxon>Kalotermitidae</taxon>
        <taxon>Cryptotermitinae</taxon>
        <taxon>Cryptotermes</taxon>
    </lineage>
</organism>
<sequence>NPAKREVRAVIRFLHAKGETAAEIHLQLVSVYGRDLMNRQNVAKWCREFEGGRNDVHDEIKSGRPSVVTDEVIQKTDENIRADRRRTIDELHQQCLINSFDPIRLYIVIVIIIIIITIIIIIIIIISNLSDDRLLPMYVIGLELNISRLPDDEICVSKFSEDVAGVVPHSTPSQLTCLEVPAGYAIVQFSECSHGMAYLIIHDRLGFHKVCARWVPRMVTPQHKMQRMGLALQLPNIHALSGIRTHDPSVRASGFRPRGYCYLFIVYST</sequence>
<proteinExistence type="predicted"/>
<keyword evidence="1" id="KW-0812">Transmembrane</keyword>
<evidence type="ECO:0000256" key="1">
    <source>
        <dbReference type="SAM" id="Phobius"/>
    </source>
</evidence>
<keyword evidence="1" id="KW-0472">Membrane</keyword>
<dbReference type="STRING" id="105785.A0A2J7QNU3"/>